<dbReference type="Gramene" id="AET4Gv20652200.29">
    <property type="protein sequence ID" value="AET4Gv20652200.29"/>
    <property type="gene ID" value="AET4Gv20652200"/>
</dbReference>
<accession>A0A453IRI2</accession>
<keyword evidence="1" id="KW-1133">Transmembrane helix</keyword>
<keyword evidence="3" id="KW-1185">Reference proteome</keyword>
<reference evidence="3" key="1">
    <citation type="journal article" date="2014" name="Science">
        <title>Ancient hybridizations among the ancestral genomes of bread wheat.</title>
        <authorList>
            <consortium name="International Wheat Genome Sequencing Consortium,"/>
            <person name="Marcussen T."/>
            <person name="Sandve S.R."/>
            <person name="Heier L."/>
            <person name="Spannagl M."/>
            <person name="Pfeifer M."/>
            <person name="Jakobsen K.S."/>
            <person name="Wulff B.B."/>
            <person name="Steuernagel B."/>
            <person name="Mayer K.F."/>
            <person name="Olsen O.A."/>
        </authorList>
    </citation>
    <scope>NUCLEOTIDE SEQUENCE [LARGE SCALE GENOMIC DNA]</scope>
    <source>
        <strain evidence="3">cv. AL8/78</strain>
    </source>
</reference>
<reference evidence="3" key="2">
    <citation type="journal article" date="2017" name="Nat. Plants">
        <title>The Aegilops tauschii genome reveals multiple impacts of transposons.</title>
        <authorList>
            <person name="Zhao G."/>
            <person name="Zou C."/>
            <person name="Li K."/>
            <person name="Wang K."/>
            <person name="Li T."/>
            <person name="Gao L."/>
            <person name="Zhang X."/>
            <person name="Wang H."/>
            <person name="Yang Z."/>
            <person name="Liu X."/>
            <person name="Jiang W."/>
            <person name="Mao L."/>
            <person name="Kong X."/>
            <person name="Jiao Y."/>
            <person name="Jia J."/>
        </authorList>
    </citation>
    <scope>NUCLEOTIDE SEQUENCE [LARGE SCALE GENOMIC DNA]</scope>
    <source>
        <strain evidence="3">cv. AL8/78</strain>
    </source>
</reference>
<keyword evidence="1" id="KW-0812">Transmembrane</keyword>
<organism evidence="2 3">
    <name type="scientific">Aegilops tauschii subsp. strangulata</name>
    <name type="common">Goatgrass</name>
    <dbReference type="NCBI Taxonomy" id="200361"/>
    <lineage>
        <taxon>Eukaryota</taxon>
        <taxon>Viridiplantae</taxon>
        <taxon>Streptophyta</taxon>
        <taxon>Embryophyta</taxon>
        <taxon>Tracheophyta</taxon>
        <taxon>Spermatophyta</taxon>
        <taxon>Magnoliopsida</taxon>
        <taxon>Liliopsida</taxon>
        <taxon>Poales</taxon>
        <taxon>Poaceae</taxon>
        <taxon>BOP clade</taxon>
        <taxon>Pooideae</taxon>
        <taxon>Triticodae</taxon>
        <taxon>Triticeae</taxon>
        <taxon>Triticinae</taxon>
        <taxon>Aegilops</taxon>
    </lineage>
</organism>
<reference evidence="2" key="4">
    <citation type="submission" date="2019-03" db="UniProtKB">
        <authorList>
            <consortium name="EnsemblPlants"/>
        </authorList>
    </citation>
    <scope>IDENTIFICATION</scope>
</reference>
<proteinExistence type="predicted"/>
<reference evidence="2" key="5">
    <citation type="journal article" date="2021" name="G3 (Bethesda)">
        <title>Aegilops tauschii genome assembly Aet v5.0 features greater sequence contiguity and improved annotation.</title>
        <authorList>
            <person name="Wang L."/>
            <person name="Zhu T."/>
            <person name="Rodriguez J.C."/>
            <person name="Deal K.R."/>
            <person name="Dubcovsky J."/>
            <person name="McGuire P.E."/>
            <person name="Lux T."/>
            <person name="Spannagl M."/>
            <person name="Mayer K.F.X."/>
            <person name="Baldrich P."/>
            <person name="Meyers B.C."/>
            <person name="Huo N."/>
            <person name="Gu Y.Q."/>
            <person name="Zhou H."/>
            <person name="Devos K.M."/>
            <person name="Bennetzen J.L."/>
            <person name="Unver T."/>
            <person name="Budak H."/>
            <person name="Gulick P.J."/>
            <person name="Galiba G."/>
            <person name="Kalapos B."/>
            <person name="Nelson D.R."/>
            <person name="Li P."/>
            <person name="You F.M."/>
            <person name="Luo M.C."/>
            <person name="Dvorak J."/>
        </authorList>
    </citation>
    <scope>NUCLEOTIDE SEQUENCE [LARGE SCALE GENOMIC DNA]</scope>
    <source>
        <strain evidence="2">cv. AL8/78</strain>
    </source>
</reference>
<name>A0A453IRI2_AEGTS</name>
<feature type="transmembrane region" description="Helical" evidence="1">
    <location>
        <begin position="6"/>
        <end position="23"/>
    </location>
</feature>
<dbReference type="AlphaFoldDB" id="A0A453IRI2"/>
<sequence length="35" mass="4039">LELIGFVLLIKLTIEGLFVFLYLPPSRHGQSTYFI</sequence>
<dbReference type="EnsemblPlants" id="AET4Gv20652200.29">
    <property type="protein sequence ID" value="AET4Gv20652200.29"/>
    <property type="gene ID" value="AET4Gv20652200"/>
</dbReference>
<evidence type="ECO:0000256" key="1">
    <source>
        <dbReference type="SAM" id="Phobius"/>
    </source>
</evidence>
<evidence type="ECO:0000313" key="3">
    <source>
        <dbReference type="Proteomes" id="UP000015105"/>
    </source>
</evidence>
<keyword evidence="1" id="KW-0472">Membrane</keyword>
<evidence type="ECO:0000313" key="2">
    <source>
        <dbReference type="EnsemblPlants" id="AET4Gv20652200.29"/>
    </source>
</evidence>
<reference evidence="2" key="3">
    <citation type="journal article" date="2017" name="Nature">
        <title>Genome sequence of the progenitor of the wheat D genome Aegilops tauschii.</title>
        <authorList>
            <person name="Luo M.C."/>
            <person name="Gu Y.Q."/>
            <person name="Puiu D."/>
            <person name="Wang H."/>
            <person name="Twardziok S.O."/>
            <person name="Deal K.R."/>
            <person name="Huo N."/>
            <person name="Zhu T."/>
            <person name="Wang L."/>
            <person name="Wang Y."/>
            <person name="McGuire P.E."/>
            <person name="Liu S."/>
            <person name="Long H."/>
            <person name="Ramasamy R.K."/>
            <person name="Rodriguez J.C."/>
            <person name="Van S.L."/>
            <person name="Yuan L."/>
            <person name="Wang Z."/>
            <person name="Xia Z."/>
            <person name="Xiao L."/>
            <person name="Anderson O.D."/>
            <person name="Ouyang S."/>
            <person name="Liang Y."/>
            <person name="Zimin A.V."/>
            <person name="Pertea G."/>
            <person name="Qi P."/>
            <person name="Bennetzen J.L."/>
            <person name="Dai X."/>
            <person name="Dawson M.W."/>
            <person name="Muller H.G."/>
            <person name="Kugler K."/>
            <person name="Rivarola-Duarte L."/>
            <person name="Spannagl M."/>
            <person name="Mayer K.F.X."/>
            <person name="Lu F.H."/>
            <person name="Bevan M.W."/>
            <person name="Leroy P."/>
            <person name="Li P."/>
            <person name="You F.M."/>
            <person name="Sun Q."/>
            <person name="Liu Z."/>
            <person name="Lyons E."/>
            <person name="Wicker T."/>
            <person name="Salzberg S.L."/>
            <person name="Devos K.M."/>
            <person name="Dvorak J."/>
        </authorList>
    </citation>
    <scope>NUCLEOTIDE SEQUENCE [LARGE SCALE GENOMIC DNA]</scope>
    <source>
        <strain evidence="2">cv. AL8/78</strain>
    </source>
</reference>
<protein>
    <submittedName>
        <fullName evidence="2">Uncharacterized protein</fullName>
    </submittedName>
</protein>
<dbReference type="Proteomes" id="UP000015105">
    <property type="component" value="Chromosome 4D"/>
</dbReference>